<dbReference type="Pfam" id="PF00486">
    <property type="entry name" value="Trans_reg_C"/>
    <property type="match status" value="1"/>
</dbReference>
<organism evidence="6 7">
    <name type="scientific">Granulicella rosea</name>
    <dbReference type="NCBI Taxonomy" id="474952"/>
    <lineage>
        <taxon>Bacteria</taxon>
        <taxon>Pseudomonadati</taxon>
        <taxon>Acidobacteriota</taxon>
        <taxon>Terriglobia</taxon>
        <taxon>Terriglobales</taxon>
        <taxon>Acidobacteriaceae</taxon>
        <taxon>Granulicella</taxon>
    </lineage>
</organism>
<dbReference type="InterPro" id="IPR036388">
    <property type="entry name" value="WH-like_DNA-bd_sf"/>
</dbReference>
<comment type="similarity">
    <text evidence="1">Belongs to the TolB family.</text>
</comment>
<dbReference type="PANTHER" id="PTHR36842">
    <property type="entry name" value="PROTEIN TOLB HOMOLOG"/>
    <property type="match status" value="1"/>
</dbReference>
<keyword evidence="4" id="KW-0472">Membrane</keyword>
<dbReference type="InterPro" id="IPR011042">
    <property type="entry name" value="6-blade_b-propeller_TolB-like"/>
</dbReference>
<name>A0A239MJE1_9BACT</name>
<gene>
    <name evidence="6" type="ORF">SAMN05421770_11426</name>
</gene>
<dbReference type="InterPro" id="IPR011659">
    <property type="entry name" value="WD40"/>
</dbReference>
<dbReference type="GO" id="GO:0000160">
    <property type="term" value="P:phosphorelay signal transduction system"/>
    <property type="evidence" value="ECO:0007669"/>
    <property type="project" value="InterPro"/>
</dbReference>
<dbReference type="CDD" id="cd00383">
    <property type="entry name" value="trans_reg_C"/>
    <property type="match status" value="1"/>
</dbReference>
<keyword evidence="2 3" id="KW-0238">DNA-binding</keyword>
<dbReference type="InterPro" id="IPR016032">
    <property type="entry name" value="Sig_transdc_resp-reg_C-effctor"/>
</dbReference>
<dbReference type="Gene3D" id="2.120.10.30">
    <property type="entry name" value="TolB, C-terminal domain"/>
    <property type="match status" value="2"/>
</dbReference>
<evidence type="ECO:0000256" key="1">
    <source>
        <dbReference type="ARBA" id="ARBA00009820"/>
    </source>
</evidence>
<dbReference type="SMART" id="SM00862">
    <property type="entry name" value="Trans_reg_C"/>
    <property type="match status" value="1"/>
</dbReference>
<proteinExistence type="inferred from homology"/>
<dbReference type="EMBL" id="FZOU01000014">
    <property type="protein sequence ID" value="SNT42765.1"/>
    <property type="molecule type" value="Genomic_DNA"/>
</dbReference>
<evidence type="ECO:0000259" key="5">
    <source>
        <dbReference type="PROSITE" id="PS51755"/>
    </source>
</evidence>
<dbReference type="SUPFAM" id="SSF46894">
    <property type="entry name" value="C-terminal effector domain of the bipartite response regulators"/>
    <property type="match status" value="1"/>
</dbReference>
<dbReference type="Gene3D" id="1.10.10.10">
    <property type="entry name" value="Winged helix-like DNA-binding domain superfamily/Winged helix DNA-binding domain"/>
    <property type="match status" value="1"/>
</dbReference>
<dbReference type="GO" id="GO:0003677">
    <property type="term" value="F:DNA binding"/>
    <property type="evidence" value="ECO:0007669"/>
    <property type="project" value="UniProtKB-UniRule"/>
</dbReference>
<dbReference type="SUPFAM" id="SSF82171">
    <property type="entry name" value="DPP6 N-terminal domain-like"/>
    <property type="match status" value="2"/>
</dbReference>
<evidence type="ECO:0000256" key="2">
    <source>
        <dbReference type="ARBA" id="ARBA00023125"/>
    </source>
</evidence>
<evidence type="ECO:0000256" key="3">
    <source>
        <dbReference type="PROSITE-ProRule" id="PRU01091"/>
    </source>
</evidence>
<dbReference type="RefSeq" id="WP_245818154.1">
    <property type="nucleotide sequence ID" value="NZ_FZOU01000014.1"/>
</dbReference>
<evidence type="ECO:0000256" key="4">
    <source>
        <dbReference type="SAM" id="Phobius"/>
    </source>
</evidence>
<dbReference type="PROSITE" id="PS51755">
    <property type="entry name" value="OMPR_PHOB"/>
    <property type="match status" value="1"/>
</dbReference>
<keyword evidence="4" id="KW-1133">Transmembrane helix</keyword>
<keyword evidence="4" id="KW-0812">Transmembrane</keyword>
<feature type="transmembrane region" description="Helical" evidence="4">
    <location>
        <begin position="165"/>
        <end position="189"/>
    </location>
</feature>
<dbReference type="AlphaFoldDB" id="A0A239MJE1"/>
<accession>A0A239MJE1</accession>
<dbReference type="PANTHER" id="PTHR36842:SF1">
    <property type="entry name" value="PROTEIN TOLB"/>
    <property type="match status" value="1"/>
</dbReference>
<dbReference type="GO" id="GO:0006355">
    <property type="term" value="P:regulation of DNA-templated transcription"/>
    <property type="evidence" value="ECO:0007669"/>
    <property type="project" value="InterPro"/>
</dbReference>
<protein>
    <submittedName>
        <fullName evidence="6">WD40-like Beta Propeller Repeat</fullName>
    </submittedName>
</protein>
<sequence>MLMIEQTDRISFGLFELDLAAGELWRAGHKVRLASQPFKVLTTLVAKPGEVVTREELQAKVWGDNVNIDFERALAGAVNKVREALGDSAENPRFIQTLTKRGYRFIAPVTFVRSPQKTAVVAPPGESEAETHEAAYTHPAVAEHRTDPFVGEVASSRSKPDRRRFLPLLLPIGLAALAFGLALVVVWFWKLRPDPGPLEIDQLTHTVAISAGPPNRENLLNLATDGNRILTSVMEGGRPRLSAISIGTGEVQNLPLPQELASSVLTDISRDGTRLLLKSHSSSASEQALWVVPSSGGSALRVGGVLAHDAAWMPDGASILYANGNDLAVIRLDDGVSTPFAKLNGRAFWMRWSPDGKVLRYTLQDPVSHNSGIWEMQSAGETPRRLLGLQEEQGAACCGSWTSDGSAYILQVGDNLWQLKGHGFTSSLSQLTNGPLRYLSPVTARIGSRIYFIGLDRPFGMQQFDARQGFHPAPAFLANASRVDYSRDGVWVAWTDNDQKLWRARAADGSDKVQLTPRYLEVFMAHWSPDSSRLAVMAREPGKVWRTYLVNADGGTPQPVLNENRNAADPGWSADGQSLVFGREPDLMGKESGSHAIQIVHLANMQTEMLPDSEGMFSPRWSPDGRWIVALSLNQQSVMIYDVAARRWKELARTSAADPIWSADSKAVYIHAFLAEKQPILKIDVPDGGMHVIADLNGFRDPAIVSYFFGGVTPANELLVQPKNGTGDLYTLDLKTR</sequence>
<dbReference type="Pfam" id="PF07676">
    <property type="entry name" value="PD40"/>
    <property type="match status" value="2"/>
</dbReference>
<feature type="domain" description="OmpR/PhoB-type" evidence="5">
    <location>
        <begin position="7"/>
        <end position="107"/>
    </location>
</feature>
<reference evidence="6 7" key="1">
    <citation type="submission" date="2017-06" db="EMBL/GenBank/DDBJ databases">
        <authorList>
            <person name="Kim H.J."/>
            <person name="Triplett B.A."/>
        </authorList>
    </citation>
    <scope>NUCLEOTIDE SEQUENCE [LARGE SCALE GENOMIC DNA]</scope>
    <source>
        <strain evidence="6 7">DSM 18704</strain>
    </source>
</reference>
<evidence type="ECO:0000313" key="6">
    <source>
        <dbReference type="EMBL" id="SNT42765.1"/>
    </source>
</evidence>
<evidence type="ECO:0000313" key="7">
    <source>
        <dbReference type="Proteomes" id="UP000198356"/>
    </source>
</evidence>
<keyword evidence="7" id="KW-1185">Reference proteome</keyword>
<dbReference type="InterPro" id="IPR001867">
    <property type="entry name" value="OmpR/PhoB-type_DNA-bd"/>
</dbReference>
<feature type="DNA-binding region" description="OmpR/PhoB-type" evidence="3">
    <location>
        <begin position="7"/>
        <end position="107"/>
    </location>
</feature>
<dbReference type="Proteomes" id="UP000198356">
    <property type="component" value="Unassembled WGS sequence"/>
</dbReference>